<accession>A0A2S7KTG4</accession>
<dbReference type="InterPro" id="IPR036249">
    <property type="entry name" value="Thioredoxin-like_sf"/>
</dbReference>
<organism evidence="1 2">
    <name type="scientific">Aureitalea marina</name>
    <dbReference type="NCBI Taxonomy" id="930804"/>
    <lineage>
        <taxon>Bacteria</taxon>
        <taxon>Pseudomonadati</taxon>
        <taxon>Bacteroidota</taxon>
        <taxon>Flavobacteriia</taxon>
        <taxon>Flavobacteriales</taxon>
        <taxon>Flavobacteriaceae</taxon>
        <taxon>Aureitalea</taxon>
    </lineage>
</organism>
<dbReference type="SUPFAM" id="SSF52833">
    <property type="entry name" value="Thioredoxin-like"/>
    <property type="match status" value="1"/>
</dbReference>
<dbReference type="RefSeq" id="WP_104813763.1">
    <property type="nucleotide sequence ID" value="NZ_MQUB01000001.1"/>
</dbReference>
<evidence type="ECO:0008006" key="3">
    <source>
        <dbReference type="Google" id="ProtNLM"/>
    </source>
</evidence>
<dbReference type="EMBL" id="MQUB01000001">
    <property type="protein sequence ID" value="PQB05813.1"/>
    <property type="molecule type" value="Genomic_DNA"/>
</dbReference>
<dbReference type="Pfam" id="PF14595">
    <property type="entry name" value="Thioredoxin_9"/>
    <property type="match status" value="1"/>
</dbReference>
<dbReference type="OrthoDB" id="6120799at2"/>
<comment type="caution">
    <text evidence="1">The sequence shown here is derived from an EMBL/GenBank/DDBJ whole genome shotgun (WGS) entry which is preliminary data.</text>
</comment>
<sequence>MNITQVISTQRREELVAQALNNAMSSNEYLELFEKHVQSNSSTYPDASESMAQYTKLNWARAKRVGKTLKIPQEIKENFSAYNADHSWLVITESWCGDAAQSIPVMQRLLELSDDAQIKIVLRDQHPQLMDAFLFDGTRSIPVLIVVDNTSGQIVGSWGPRPGVINEQVREYKKQHGGLTAEFKKDLQRWYNKDKGLTTMQDLSELIA</sequence>
<reference evidence="1 2" key="1">
    <citation type="submission" date="2016-11" db="EMBL/GenBank/DDBJ databases">
        <title>Trade-off between light-utilization and light-protection in marine flavobacteria.</title>
        <authorList>
            <person name="Kumagai Y."/>
        </authorList>
    </citation>
    <scope>NUCLEOTIDE SEQUENCE [LARGE SCALE GENOMIC DNA]</scope>
    <source>
        <strain evidence="1 2">NBRC 107741</strain>
    </source>
</reference>
<keyword evidence="2" id="KW-1185">Reference proteome</keyword>
<dbReference type="AlphaFoldDB" id="A0A2S7KTG4"/>
<dbReference type="Proteomes" id="UP000239800">
    <property type="component" value="Unassembled WGS sequence"/>
</dbReference>
<name>A0A2S7KTG4_9FLAO</name>
<evidence type="ECO:0000313" key="1">
    <source>
        <dbReference type="EMBL" id="PQB05813.1"/>
    </source>
</evidence>
<gene>
    <name evidence="1" type="ORF">BST85_13590</name>
</gene>
<dbReference type="Gene3D" id="3.40.30.10">
    <property type="entry name" value="Glutaredoxin"/>
    <property type="match status" value="1"/>
</dbReference>
<protein>
    <recommendedName>
        <fullName evidence="3">Thioredoxin family protein</fullName>
    </recommendedName>
</protein>
<evidence type="ECO:0000313" key="2">
    <source>
        <dbReference type="Proteomes" id="UP000239800"/>
    </source>
</evidence>
<proteinExistence type="predicted"/>